<name>A0ABD3N1X2_9STRA</name>
<proteinExistence type="predicted"/>
<evidence type="ECO:0000256" key="1">
    <source>
        <dbReference type="SAM" id="MobiDB-lite"/>
    </source>
</evidence>
<feature type="compositionally biased region" description="Basic and acidic residues" evidence="1">
    <location>
        <begin position="189"/>
        <end position="202"/>
    </location>
</feature>
<evidence type="ECO:0008006" key="4">
    <source>
        <dbReference type="Google" id="ProtNLM"/>
    </source>
</evidence>
<feature type="compositionally biased region" description="Acidic residues" evidence="1">
    <location>
        <begin position="177"/>
        <end position="188"/>
    </location>
</feature>
<evidence type="ECO:0000313" key="2">
    <source>
        <dbReference type="EMBL" id="KAL3768547.1"/>
    </source>
</evidence>
<dbReference type="PANTHER" id="PTHR13237">
    <property type="entry name" value="SOMETHING ABOUT SILENCING PROTEIN 10-RELATED"/>
    <property type="match status" value="1"/>
</dbReference>
<dbReference type="Proteomes" id="UP001530400">
    <property type="component" value="Unassembled WGS sequence"/>
</dbReference>
<evidence type="ECO:0000313" key="3">
    <source>
        <dbReference type="Proteomes" id="UP001530400"/>
    </source>
</evidence>
<feature type="region of interest" description="Disordered" evidence="1">
    <location>
        <begin position="330"/>
        <end position="397"/>
    </location>
</feature>
<feature type="compositionally biased region" description="Acidic residues" evidence="1">
    <location>
        <begin position="127"/>
        <end position="150"/>
    </location>
</feature>
<dbReference type="GO" id="GO:0005634">
    <property type="term" value="C:nucleus"/>
    <property type="evidence" value="ECO:0007669"/>
    <property type="project" value="UniProtKB-ARBA"/>
</dbReference>
<dbReference type="Pfam" id="PF04000">
    <property type="entry name" value="Sas10_Utp3"/>
    <property type="match status" value="1"/>
</dbReference>
<organism evidence="2 3">
    <name type="scientific">Cyclotella atomus</name>
    <dbReference type="NCBI Taxonomy" id="382360"/>
    <lineage>
        <taxon>Eukaryota</taxon>
        <taxon>Sar</taxon>
        <taxon>Stramenopiles</taxon>
        <taxon>Ochrophyta</taxon>
        <taxon>Bacillariophyta</taxon>
        <taxon>Coscinodiscophyceae</taxon>
        <taxon>Thalassiosirophycidae</taxon>
        <taxon>Stephanodiscales</taxon>
        <taxon>Stephanodiscaceae</taxon>
        <taxon>Cyclotella</taxon>
    </lineage>
</organism>
<dbReference type="EMBL" id="JALLPJ020001345">
    <property type="protein sequence ID" value="KAL3768547.1"/>
    <property type="molecule type" value="Genomic_DNA"/>
</dbReference>
<reference evidence="2 3" key="1">
    <citation type="submission" date="2024-10" db="EMBL/GenBank/DDBJ databases">
        <title>Updated reference genomes for cyclostephanoid diatoms.</title>
        <authorList>
            <person name="Roberts W.R."/>
            <person name="Alverson A.J."/>
        </authorList>
    </citation>
    <scope>NUCLEOTIDE SEQUENCE [LARGE SCALE GENOMIC DNA]</scope>
    <source>
        <strain evidence="2 3">AJA010-31</strain>
    </source>
</reference>
<keyword evidence="3" id="KW-1185">Reference proteome</keyword>
<feature type="region of interest" description="Disordered" evidence="1">
    <location>
        <begin position="125"/>
        <end position="218"/>
    </location>
</feature>
<comment type="caution">
    <text evidence="2">The sequence shown here is derived from an EMBL/GenBank/DDBJ whole genome shotgun (WGS) entry which is preliminary data.</text>
</comment>
<dbReference type="InterPro" id="IPR007146">
    <property type="entry name" value="Sas10/Utp3/C1D"/>
</dbReference>
<dbReference type="AlphaFoldDB" id="A0ABD3N1X2"/>
<gene>
    <name evidence="2" type="ORF">ACHAWO_011502</name>
</gene>
<dbReference type="PANTHER" id="PTHR13237:SF9">
    <property type="entry name" value="NEUROGUIDIN"/>
    <property type="match status" value="1"/>
</dbReference>
<accession>A0ABD3N1X2</accession>
<sequence length="397" mass="45005">MTSDQSLELLTCIAKSNSTVTTSLHRSIQQYTHNNEYNAKADGLDYLQVKNGIMISYLIDLTMLLRCKLNAGGDESKDVGEHCVKRLQEMKVALEKMRPLEKRMRYQIDKLLALSTLGAGTFAAVGQEEEVKDGSDDEERGEGGELDESDPLSFKPDLQGMMNMFQDDDEKQQPANDSDDESDNESEIEDKHNVTLEKDGKESGVYQPPRLQAMPFDNNDLIHEKEERQRQKQLARMQRSELAEVVRAQYTDAPEEEDIRGGAMLGKQREVSKRLAQREADVTEFEETHMIRLTMGNKEKKERKRIMREEMSNLGAIADLGNVVAGVDDAFGDGTRGRGRKQDTVGNEKFVTRGMRKRKVEVFEPQSSRKGKPRTQNSFQKDLYGGNRSAGNSRRKK</sequence>
<protein>
    <recommendedName>
        <fullName evidence="4">Neuroguidin</fullName>
    </recommendedName>
</protein>